<sequence length="161" mass="18245">MKQINGRIGYTTGLIYKDSGVCLIYNGYYFENRSLSLRNNSRRTKPARIRCEPRCIFGICWRSEFSPIEFLKGVAERLTRAMCCGSVSRRRPLNKGLSTSVGKSKLTAASSVDYYRAAAVEDCIEFIHTSFSRSNSLTAAPTPSRDEFMHAFLRNFESQNV</sequence>
<evidence type="ECO:0000313" key="2">
    <source>
        <dbReference type="Proteomes" id="UP000289738"/>
    </source>
</evidence>
<dbReference type="PANTHER" id="PTHR34355">
    <property type="entry name" value="JOSEPHIN-LIKE PROTEIN"/>
    <property type="match status" value="1"/>
</dbReference>
<evidence type="ECO:0008006" key="3">
    <source>
        <dbReference type="Google" id="ProtNLM"/>
    </source>
</evidence>
<gene>
    <name evidence="1" type="ORF">Ahy_A01g004440</name>
</gene>
<dbReference type="EMBL" id="SDMP01000001">
    <property type="protein sequence ID" value="RYR79629.1"/>
    <property type="molecule type" value="Genomic_DNA"/>
</dbReference>
<keyword evidence="2" id="KW-1185">Reference proteome</keyword>
<evidence type="ECO:0000313" key="1">
    <source>
        <dbReference type="EMBL" id="RYR79629.1"/>
    </source>
</evidence>
<dbReference type="Proteomes" id="UP000289738">
    <property type="component" value="Chromosome A01"/>
</dbReference>
<proteinExistence type="predicted"/>
<protein>
    <recommendedName>
        <fullName evidence="3">Josephin-like protein</fullName>
    </recommendedName>
</protein>
<comment type="caution">
    <text evidence="1">The sequence shown here is derived from an EMBL/GenBank/DDBJ whole genome shotgun (WGS) entry which is preliminary data.</text>
</comment>
<dbReference type="AlphaFoldDB" id="A0A445EW28"/>
<dbReference type="PANTHER" id="PTHR34355:SF13">
    <property type="entry name" value="JOSEPHIN-LIKE PROTEIN"/>
    <property type="match status" value="1"/>
</dbReference>
<accession>A0A445EW28</accession>
<name>A0A445EW28_ARAHY</name>
<reference evidence="1 2" key="1">
    <citation type="submission" date="2019-01" db="EMBL/GenBank/DDBJ databases">
        <title>Sequencing of cultivated peanut Arachis hypogaea provides insights into genome evolution and oil improvement.</title>
        <authorList>
            <person name="Chen X."/>
        </authorList>
    </citation>
    <scope>NUCLEOTIDE SEQUENCE [LARGE SCALE GENOMIC DNA]</scope>
    <source>
        <strain evidence="2">cv. Fuhuasheng</strain>
        <tissue evidence="1">Leaves</tissue>
    </source>
</reference>
<organism evidence="1 2">
    <name type="scientific">Arachis hypogaea</name>
    <name type="common">Peanut</name>
    <dbReference type="NCBI Taxonomy" id="3818"/>
    <lineage>
        <taxon>Eukaryota</taxon>
        <taxon>Viridiplantae</taxon>
        <taxon>Streptophyta</taxon>
        <taxon>Embryophyta</taxon>
        <taxon>Tracheophyta</taxon>
        <taxon>Spermatophyta</taxon>
        <taxon>Magnoliopsida</taxon>
        <taxon>eudicotyledons</taxon>
        <taxon>Gunneridae</taxon>
        <taxon>Pentapetalae</taxon>
        <taxon>rosids</taxon>
        <taxon>fabids</taxon>
        <taxon>Fabales</taxon>
        <taxon>Fabaceae</taxon>
        <taxon>Papilionoideae</taxon>
        <taxon>50 kb inversion clade</taxon>
        <taxon>dalbergioids sensu lato</taxon>
        <taxon>Dalbergieae</taxon>
        <taxon>Pterocarpus clade</taxon>
        <taxon>Arachis</taxon>
    </lineage>
</organism>